<evidence type="ECO:0000256" key="3">
    <source>
        <dbReference type="ARBA" id="ARBA00022645"/>
    </source>
</evidence>
<evidence type="ECO:0000313" key="12">
    <source>
        <dbReference type="EMBL" id="CAD5117165.1"/>
    </source>
</evidence>
<dbReference type="PANTHER" id="PTHR12756">
    <property type="entry name" value="CYTOSOLIC CARBOXYPEPTIDASE"/>
    <property type="match status" value="1"/>
</dbReference>
<evidence type="ECO:0000256" key="5">
    <source>
        <dbReference type="ARBA" id="ARBA00022723"/>
    </source>
</evidence>
<feature type="region of interest" description="Disordered" evidence="10">
    <location>
        <begin position="767"/>
        <end position="840"/>
    </location>
</feature>
<keyword evidence="8" id="KW-0482">Metalloprotease</keyword>
<dbReference type="InterPro" id="IPR050821">
    <property type="entry name" value="Cytosolic_carboxypeptidase"/>
</dbReference>
<dbReference type="GO" id="GO:0004181">
    <property type="term" value="F:metallocarboxypeptidase activity"/>
    <property type="evidence" value="ECO:0007669"/>
    <property type="project" value="InterPro"/>
</dbReference>
<protein>
    <submittedName>
        <fullName evidence="12">DgyrCDS5968</fullName>
    </submittedName>
</protein>
<evidence type="ECO:0000259" key="11">
    <source>
        <dbReference type="PROSITE" id="PS52035"/>
    </source>
</evidence>
<dbReference type="PROSITE" id="PS52035">
    <property type="entry name" value="PEPTIDASE_M14"/>
    <property type="match status" value="1"/>
</dbReference>
<dbReference type="FunFam" id="3.40.630.10:FF:000011">
    <property type="entry name" value="cytosolic carboxypeptidase 2 isoform X1"/>
    <property type="match status" value="1"/>
</dbReference>
<proteinExistence type="inferred from homology"/>
<feature type="region of interest" description="Disordered" evidence="10">
    <location>
        <begin position="1323"/>
        <end position="1413"/>
    </location>
</feature>
<keyword evidence="6" id="KW-0378">Hydrolase</keyword>
<dbReference type="Gene3D" id="3.40.630.10">
    <property type="entry name" value="Zn peptidases"/>
    <property type="match status" value="1"/>
</dbReference>
<comment type="cofactor">
    <cofactor evidence="1">
        <name>Zn(2+)</name>
        <dbReference type="ChEBI" id="CHEBI:29105"/>
    </cofactor>
</comment>
<feature type="region of interest" description="Disordered" evidence="10">
    <location>
        <begin position="1125"/>
        <end position="1160"/>
    </location>
</feature>
<dbReference type="InterPro" id="IPR040626">
    <property type="entry name" value="Pepdidase_M14_N"/>
</dbReference>
<keyword evidence="4" id="KW-0645">Protease</keyword>
<feature type="compositionally biased region" description="Basic and acidic residues" evidence="10">
    <location>
        <begin position="1348"/>
        <end position="1357"/>
    </location>
</feature>
<feature type="compositionally biased region" description="Low complexity" evidence="10">
    <location>
        <begin position="1403"/>
        <end position="1413"/>
    </location>
</feature>
<accession>A0A7I8VPE1</accession>
<dbReference type="PANTHER" id="PTHR12756:SF45">
    <property type="entry name" value="CYTOSOLIC CARBOXYPEPTIDASE NNA1"/>
    <property type="match status" value="1"/>
</dbReference>
<evidence type="ECO:0000313" key="13">
    <source>
        <dbReference type="Proteomes" id="UP000549394"/>
    </source>
</evidence>
<feature type="region of interest" description="Disordered" evidence="10">
    <location>
        <begin position="922"/>
        <end position="966"/>
    </location>
</feature>
<evidence type="ECO:0000256" key="2">
    <source>
        <dbReference type="ARBA" id="ARBA00005988"/>
    </source>
</evidence>
<name>A0A7I8VPE1_9ANNE</name>
<evidence type="ECO:0000256" key="6">
    <source>
        <dbReference type="ARBA" id="ARBA00022801"/>
    </source>
</evidence>
<feature type="region of interest" description="Disordered" evidence="10">
    <location>
        <begin position="1197"/>
        <end position="1249"/>
    </location>
</feature>
<feature type="compositionally biased region" description="Polar residues" evidence="10">
    <location>
        <begin position="1328"/>
        <end position="1347"/>
    </location>
</feature>
<dbReference type="GO" id="GO:0006508">
    <property type="term" value="P:proteolysis"/>
    <property type="evidence" value="ECO:0007669"/>
    <property type="project" value="UniProtKB-KW"/>
</dbReference>
<dbReference type="CDD" id="cd06907">
    <property type="entry name" value="M14_AGBL2-3_like"/>
    <property type="match status" value="1"/>
</dbReference>
<organism evidence="12 13">
    <name type="scientific">Dimorphilus gyrociliatus</name>
    <dbReference type="NCBI Taxonomy" id="2664684"/>
    <lineage>
        <taxon>Eukaryota</taxon>
        <taxon>Metazoa</taxon>
        <taxon>Spiralia</taxon>
        <taxon>Lophotrochozoa</taxon>
        <taxon>Annelida</taxon>
        <taxon>Polychaeta</taxon>
        <taxon>Polychaeta incertae sedis</taxon>
        <taxon>Dinophilidae</taxon>
        <taxon>Dimorphilus</taxon>
    </lineage>
</organism>
<comment type="caution">
    <text evidence="12">The sequence shown here is derived from an EMBL/GenBank/DDBJ whole genome shotgun (WGS) entry which is preliminary data.</text>
</comment>
<dbReference type="Proteomes" id="UP000549394">
    <property type="component" value="Unassembled WGS sequence"/>
</dbReference>
<keyword evidence="3" id="KW-0121">Carboxypeptidase</keyword>
<feature type="domain" description="Peptidase M14" evidence="11">
    <location>
        <begin position="418"/>
        <end position="688"/>
    </location>
</feature>
<dbReference type="Gene3D" id="2.60.40.3120">
    <property type="match status" value="1"/>
</dbReference>
<keyword evidence="7" id="KW-0862">Zinc</keyword>
<evidence type="ECO:0000256" key="4">
    <source>
        <dbReference type="ARBA" id="ARBA00022670"/>
    </source>
</evidence>
<gene>
    <name evidence="12" type="ORF">DGYR_LOCUS5721</name>
</gene>
<dbReference type="OrthoDB" id="10253041at2759"/>
<dbReference type="Pfam" id="PF00246">
    <property type="entry name" value="Peptidase_M14"/>
    <property type="match status" value="1"/>
</dbReference>
<sequence length="1413" mass="161420">MAKFIDVNLSFWNGFTVPDGQKIKHGRNSSAKNSILYFSQYDKTYTVDEKLEAAFPDESSRRFCRLKRADDSDNEKALQKKVKFSQSINQSMRVIGYCHAHVAKVDGAASLKQFYSIALPKAMKEGIRVTDVPSPVKNWSMFTEWVAARTNHEKTQEELLRTTQLVYNYQEGRMVPKLKEPRQLYGIGNSDLGPQQAARWPAEIQVLNEKIEHIDSVPKEPEPLYKKSGSEQSPLCKSYNGDGRVVYDYEPVLGPFFMRARVGGFRGGCRQVSISLENENDKTLLFESRFESGNLAKAVQVGEFEYELWLRNDLYTNKHTQWYYFRFENTRSDVTYRFTIVNLMKPESLYNEGMKPLFYSEKRASEKNTGWTRHGADIKYYRNNIRYTCGKSEKSNYSLTWTFKLPYNGDSCYFAHCYPYTYTNLQDYLNNLLNDPVKSKLCKQRILCRTLAGNLVYYLTITSPTKTAEEAKHRKAVVVTSRVHPGETNASWMMKGFLDYLLSDSMDAKLLRDTFVFKLVPMLNPDGVIVGNYRCSLAGRDLNRNYKTQLKESFPSIWHTKVMIKKLMEERDIVTYCDLHGHSRRQNVFIYGCENRNNSNKRLRERIFPCMLNKNAPDKFDFNECKFKIQKSKEGTGRIVMWNMGIMNSYTLEATFAGTILNGKSVHFNTKDLESMGYHFCDTLLDYCDPDQSKSSKILLELEDRIRAEILYRLQQKEGELCSKKLEDINIDEYYTTELESSDGGSDSSISDGLPLHLQYMSDDISAKKKKLKTRKERDKLQNQRSASFREDRRANKLERIPVTSTSVQSGKREKPETSKPRPLKYTNKRTKPFDDDGNHQSIVVHHKVDDRLILNKTDVSGKNYLDAITDAYSKQKVLQSSGNEKAEVPHFRYTAKGENFTYPEPINVPVGHCLQRRRFPESSGDELEHNETVQPSLDISVAQDKRPLSTVRSRSASRTRKTSIGSTEEFEFRLPSICSFVSTEDVRCLGDIELHSTEDLADLTRYKYSMKPSSASSERRIASPHYQQRHAAELSSAQQRQERLLNIESKQKHDRTFCRSANQSMRRGSIPLSDSNVAQNFTKDGNPLQMPPRGETPLQSLHHQEAALELESYADDVISVTKENQKKNHPADESTNLCHRTEGDSMEPAEASKVPQRGERDGSTVLALFKNSQDQKIGPTMPSSVKEYKQSLKLAKEKSSANLGPEQQCIPKATFVDTTPRRPTPPTSSSIPEHESRPSTQRRRHRLNQKSTSMISLTHTEELSNAHSNFGKLEETPVVTQTSRPNTVYSQVSHVSATIRGDSTKPLSGSLGSRVHSLRRSYHGHTDNTPICQQPFANSSETTNGHLESRSGEKKSLAKISLRISHGHHSPIEHDRHHQSPTVNNGFKPTGLLENRPFLVKSSSSSNSFKRK</sequence>
<evidence type="ECO:0000256" key="1">
    <source>
        <dbReference type="ARBA" id="ARBA00001947"/>
    </source>
</evidence>
<evidence type="ECO:0000256" key="10">
    <source>
        <dbReference type="SAM" id="MobiDB-lite"/>
    </source>
</evidence>
<evidence type="ECO:0000256" key="7">
    <source>
        <dbReference type="ARBA" id="ARBA00022833"/>
    </source>
</evidence>
<evidence type="ECO:0000256" key="8">
    <source>
        <dbReference type="ARBA" id="ARBA00023049"/>
    </source>
</evidence>
<dbReference type="SUPFAM" id="SSF53187">
    <property type="entry name" value="Zn-dependent exopeptidases"/>
    <property type="match status" value="1"/>
</dbReference>
<evidence type="ECO:0000256" key="9">
    <source>
        <dbReference type="PROSITE-ProRule" id="PRU01379"/>
    </source>
</evidence>
<reference evidence="12 13" key="1">
    <citation type="submission" date="2020-08" db="EMBL/GenBank/DDBJ databases">
        <authorList>
            <person name="Hejnol A."/>
        </authorList>
    </citation>
    <scope>NUCLEOTIDE SEQUENCE [LARGE SCALE GENOMIC DNA]</scope>
</reference>
<keyword evidence="5" id="KW-0479">Metal-binding</keyword>
<dbReference type="Pfam" id="PF18027">
    <property type="entry name" value="Pepdidase_M14_N"/>
    <property type="match status" value="1"/>
</dbReference>
<feature type="compositionally biased region" description="Basic and acidic residues" evidence="10">
    <location>
        <begin position="776"/>
        <end position="800"/>
    </location>
</feature>
<dbReference type="GO" id="GO:0008270">
    <property type="term" value="F:zinc ion binding"/>
    <property type="evidence" value="ECO:0007669"/>
    <property type="project" value="InterPro"/>
</dbReference>
<dbReference type="EMBL" id="CAJFCJ010000007">
    <property type="protein sequence ID" value="CAD5117165.1"/>
    <property type="molecule type" value="Genomic_DNA"/>
</dbReference>
<feature type="compositionally biased region" description="Basic and acidic residues" evidence="10">
    <location>
        <begin position="811"/>
        <end position="820"/>
    </location>
</feature>
<comment type="similarity">
    <text evidence="2 9">Belongs to the peptidase M14 family.</text>
</comment>
<keyword evidence="13" id="KW-1185">Reference proteome</keyword>
<dbReference type="InterPro" id="IPR000834">
    <property type="entry name" value="Peptidase_M14"/>
</dbReference>
<feature type="active site" description="Proton donor/acceptor" evidence="9">
    <location>
        <position position="653"/>
    </location>
</feature>